<dbReference type="SUPFAM" id="SSF52980">
    <property type="entry name" value="Restriction endonuclease-like"/>
    <property type="match status" value="1"/>
</dbReference>
<protein>
    <recommendedName>
        <fullName evidence="4">PD-(D/E)XK endonuclease-like domain-containing protein</fullName>
    </recommendedName>
</protein>
<keyword evidence="2" id="KW-0547">Nucleotide-binding</keyword>
<evidence type="ECO:0000313" key="5">
    <source>
        <dbReference type="EMBL" id="PKQ28254.1"/>
    </source>
</evidence>
<dbReference type="InterPro" id="IPR011604">
    <property type="entry name" value="PDDEXK-like_dom_sf"/>
</dbReference>
<gene>
    <name evidence="5" type="ORF">CVT63_03755</name>
</gene>
<evidence type="ECO:0000259" key="4">
    <source>
        <dbReference type="Pfam" id="PF12705"/>
    </source>
</evidence>
<dbReference type="AlphaFoldDB" id="A0A2N3G6P3"/>
<comment type="caution">
    <text evidence="5">The sequence shown here is derived from an EMBL/GenBank/DDBJ whole genome shotgun (WGS) entry which is preliminary data.</text>
</comment>
<dbReference type="InterPro" id="IPR011335">
    <property type="entry name" value="Restrct_endonuc-II-like"/>
</dbReference>
<evidence type="ECO:0000256" key="1">
    <source>
        <dbReference type="ARBA" id="ARBA00022763"/>
    </source>
</evidence>
<evidence type="ECO:0000256" key="3">
    <source>
        <dbReference type="ARBA" id="ARBA00023204"/>
    </source>
</evidence>
<keyword evidence="3" id="KW-0234">DNA repair</keyword>
<evidence type="ECO:0000313" key="6">
    <source>
        <dbReference type="Proteomes" id="UP000233654"/>
    </source>
</evidence>
<dbReference type="Pfam" id="PF12705">
    <property type="entry name" value="PDDEXK_1"/>
    <property type="match status" value="1"/>
</dbReference>
<dbReference type="InterPro" id="IPR038726">
    <property type="entry name" value="PDDEXK_AddAB-type"/>
</dbReference>
<dbReference type="GO" id="GO:0006281">
    <property type="term" value="P:DNA repair"/>
    <property type="evidence" value="ECO:0007669"/>
    <property type="project" value="UniProtKB-KW"/>
</dbReference>
<accession>A0A2N3G6P3</accession>
<dbReference type="GO" id="GO:0004386">
    <property type="term" value="F:helicase activity"/>
    <property type="evidence" value="ECO:0007669"/>
    <property type="project" value="UniProtKB-KW"/>
</dbReference>
<proteinExistence type="predicted"/>
<name>A0A2N3G6P3_9ACTN</name>
<dbReference type="Gene3D" id="3.90.320.10">
    <property type="match status" value="1"/>
</dbReference>
<dbReference type="EMBL" id="PHEX01000025">
    <property type="protein sequence ID" value="PKQ28254.1"/>
    <property type="molecule type" value="Genomic_DNA"/>
</dbReference>
<keyword evidence="2" id="KW-0067">ATP-binding</keyword>
<sequence>MRLSYSAISTYLNCPFKYRLQYVEKRPSLPSPSLSFGSSVHSALEWLYSVPTPDPRSLEDLLEQFESCWISDGYASPEEEVRYFYQGKSTLELFYRNNITNSPTGFQVPAAVEHKFVVDLDFCKLSGVIDRLDRDPHGGFEIIDYKTNRRLPPARRLREDLQLPLYQIAAQRIWEVPVSRVTFHYLMMDHKASFVITPERERETIEKVEQVAGQIAAGKFDPCKNNLCPWCDYLKECPLQATREVERRRPEAPPLDIGQAVDELIEAQDRVASSLARIEGLKDIVARYLSEHQVESVGGNIGIAYFDDEGNLAWRKEENA</sequence>
<keyword evidence="2" id="KW-0378">Hydrolase</keyword>
<organism evidence="5 6">
    <name type="scientific">Candidatus Anoxymicrobium japonicum</name>
    <dbReference type="NCBI Taxonomy" id="2013648"/>
    <lineage>
        <taxon>Bacteria</taxon>
        <taxon>Bacillati</taxon>
        <taxon>Actinomycetota</taxon>
        <taxon>Candidatus Geothermincolia</taxon>
        <taxon>Candidatus Geothermincolales</taxon>
        <taxon>Candidatus Anoxymicrobiaceae</taxon>
        <taxon>Candidatus Anoxymicrobium</taxon>
    </lineage>
</organism>
<reference evidence="5 6" key="1">
    <citation type="journal article" date="2017" name="ISME J.">
        <title>Potential for microbial H2 and metal transformations associated with novel bacteria and archaea in deep terrestrial subsurface sediments.</title>
        <authorList>
            <person name="Hernsdorf A.W."/>
            <person name="Amano Y."/>
            <person name="Miyakawa K."/>
            <person name="Ise K."/>
            <person name="Suzuki Y."/>
            <person name="Anantharaman K."/>
            <person name="Probst A."/>
            <person name="Burstein D."/>
            <person name="Thomas B.C."/>
            <person name="Banfield J.F."/>
        </authorList>
    </citation>
    <scope>NUCLEOTIDE SEQUENCE [LARGE SCALE GENOMIC DNA]</scope>
    <source>
        <strain evidence="5">HGW-Actinobacteria-3</strain>
    </source>
</reference>
<feature type="domain" description="PD-(D/E)XK endonuclease-like" evidence="4">
    <location>
        <begin position="2"/>
        <end position="238"/>
    </location>
</feature>
<evidence type="ECO:0000256" key="2">
    <source>
        <dbReference type="ARBA" id="ARBA00022806"/>
    </source>
</evidence>
<dbReference type="Proteomes" id="UP000233654">
    <property type="component" value="Unassembled WGS sequence"/>
</dbReference>
<keyword evidence="2" id="KW-0347">Helicase</keyword>
<keyword evidence="1" id="KW-0227">DNA damage</keyword>